<dbReference type="InterPro" id="IPR000983">
    <property type="entry name" value="Bac_GSPG_pilin"/>
</dbReference>
<dbReference type="GO" id="GO:0005886">
    <property type="term" value="C:plasma membrane"/>
    <property type="evidence" value="ECO:0007669"/>
    <property type="project" value="UniProtKB-SubCell"/>
</dbReference>
<dbReference type="InterPro" id="IPR012902">
    <property type="entry name" value="N_methyl_site"/>
</dbReference>
<dbReference type="Gene3D" id="3.30.700.10">
    <property type="entry name" value="Glycoprotein, Type 4 Pilin"/>
    <property type="match status" value="1"/>
</dbReference>
<dbReference type="STRING" id="265719.SAMN04488509_11386"/>
<organism evidence="12 13">
    <name type="scientific">Aquimonas voraii</name>
    <dbReference type="NCBI Taxonomy" id="265719"/>
    <lineage>
        <taxon>Bacteria</taxon>
        <taxon>Pseudomonadati</taxon>
        <taxon>Pseudomonadota</taxon>
        <taxon>Gammaproteobacteria</taxon>
        <taxon>Lysobacterales</taxon>
        <taxon>Lysobacteraceae</taxon>
        <taxon>Aquimonas</taxon>
    </lineage>
</organism>
<keyword evidence="6" id="KW-0997">Cell inner membrane</keyword>
<evidence type="ECO:0000313" key="13">
    <source>
        <dbReference type="Proteomes" id="UP000199603"/>
    </source>
</evidence>
<keyword evidence="7 10" id="KW-0812">Transmembrane</keyword>
<keyword evidence="5" id="KW-0488">Methylation</keyword>
<dbReference type="RefSeq" id="WP_176764232.1">
    <property type="nucleotide sequence ID" value="NZ_FNAG01000013.1"/>
</dbReference>
<sequence length="142" mass="15158">MNTSSSVRLRSLRQGGFSLIEILIVVALIAVIVGFATNQIFGGQDKAKANLAKAQIQTLVGKIEQYQLDNGGAPTSLEDLVRQPSGSRTWLGPYAKESDLKDPWGRAFQYQTGGDAGFEIVSLGKDGKAGGDSVNRDIKSSE</sequence>
<evidence type="ECO:0000256" key="7">
    <source>
        <dbReference type="ARBA" id="ARBA00022692"/>
    </source>
</evidence>
<evidence type="ECO:0000256" key="1">
    <source>
        <dbReference type="ARBA" id="ARBA00004377"/>
    </source>
</evidence>
<comment type="similarity">
    <text evidence="2">Belongs to the GSP G family.</text>
</comment>
<dbReference type="NCBIfam" id="TIGR01710">
    <property type="entry name" value="typeII_sec_gspG"/>
    <property type="match status" value="1"/>
</dbReference>
<evidence type="ECO:0000256" key="8">
    <source>
        <dbReference type="ARBA" id="ARBA00022989"/>
    </source>
</evidence>
<dbReference type="InterPro" id="IPR013545">
    <property type="entry name" value="T2SS_protein-GspG_C"/>
</dbReference>
<protein>
    <recommendedName>
        <fullName evidence="3">Type II secretion system core protein G</fullName>
    </recommendedName>
</protein>
<evidence type="ECO:0000256" key="6">
    <source>
        <dbReference type="ARBA" id="ARBA00022519"/>
    </source>
</evidence>
<evidence type="ECO:0000259" key="11">
    <source>
        <dbReference type="Pfam" id="PF08334"/>
    </source>
</evidence>
<dbReference type="Proteomes" id="UP000199603">
    <property type="component" value="Unassembled WGS sequence"/>
</dbReference>
<feature type="transmembrane region" description="Helical" evidence="10">
    <location>
        <begin position="15"/>
        <end position="36"/>
    </location>
</feature>
<evidence type="ECO:0000256" key="2">
    <source>
        <dbReference type="ARBA" id="ARBA00009984"/>
    </source>
</evidence>
<keyword evidence="13" id="KW-1185">Reference proteome</keyword>
<dbReference type="NCBIfam" id="TIGR02532">
    <property type="entry name" value="IV_pilin_GFxxxE"/>
    <property type="match status" value="1"/>
</dbReference>
<evidence type="ECO:0000313" key="12">
    <source>
        <dbReference type="EMBL" id="SDE01008.1"/>
    </source>
</evidence>
<keyword evidence="9 10" id="KW-0472">Membrane</keyword>
<accession>A0A1G6ZEF8</accession>
<dbReference type="GO" id="GO:0015627">
    <property type="term" value="C:type II protein secretion system complex"/>
    <property type="evidence" value="ECO:0007669"/>
    <property type="project" value="InterPro"/>
</dbReference>
<feature type="domain" description="Type II secretion system protein GspG C-terminal" evidence="11">
    <location>
        <begin position="40"/>
        <end position="140"/>
    </location>
</feature>
<evidence type="ECO:0000256" key="5">
    <source>
        <dbReference type="ARBA" id="ARBA00022481"/>
    </source>
</evidence>
<dbReference type="PRINTS" id="PR00813">
    <property type="entry name" value="BCTERIALGSPG"/>
</dbReference>
<evidence type="ECO:0000256" key="9">
    <source>
        <dbReference type="ARBA" id="ARBA00023136"/>
    </source>
</evidence>
<keyword evidence="8 10" id="KW-1133">Transmembrane helix</keyword>
<proteinExistence type="inferred from homology"/>
<evidence type="ECO:0000256" key="4">
    <source>
        <dbReference type="ARBA" id="ARBA00022475"/>
    </source>
</evidence>
<dbReference type="EMBL" id="FNAG01000013">
    <property type="protein sequence ID" value="SDE01008.1"/>
    <property type="molecule type" value="Genomic_DNA"/>
</dbReference>
<dbReference type="SUPFAM" id="SSF54523">
    <property type="entry name" value="Pili subunits"/>
    <property type="match status" value="1"/>
</dbReference>
<evidence type="ECO:0000256" key="3">
    <source>
        <dbReference type="ARBA" id="ARBA00020042"/>
    </source>
</evidence>
<dbReference type="Pfam" id="PF07963">
    <property type="entry name" value="N_methyl"/>
    <property type="match status" value="1"/>
</dbReference>
<keyword evidence="4" id="KW-1003">Cell membrane</keyword>
<dbReference type="InterPro" id="IPR010054">
    <property type="entry name" value="Type2_sec_GspG"/>
</dbReference>
<name>A0A1G6ZEF8_9GAMM</name>
<comment type="subcellular location">
    <subcellularLocation>
        <location evidence="1">Cell inner membrane</location>
        <topology evidence="1">Single-pass membrane protein</topology>
    </subcellularLocation>
</comment>
<dbReference type="GO" id="GO:0015628">
    <property type="term" value="P:protein secretion by the type II secretion system"/>
    <property type="evidence" value="ECO:0007669"/>
    <property type="project" value="InterPro"/>
</dbReference>
<reference evidence="12 13" key="1">
    <citation type="submission" date="2016-10" db="EMBL/GenBank/DDBJ databases">
        <authorList>
            <person name="de Groot N.N."/>
        </authorList>
    </citation>
    <scope>NUCLEOTIDE SEQUENCE [LARGE SCALE GENOMIC DNA]</scope>
    <source>
        <strain evidence="12 13">DSM 16957</strain>
    </source>
</reference>
<gene>
    <name evidence="12" type="ORF">SAMN04488509_11386</name>
</gene>
<dbReference type="AlphaFoldDB" id="A0A1G6ZEF8"/>
<dbReference type="Pfam" id="PF08334">
    <property type="entry name" value="T2SSG"/>
    <property type="match status" value="1"/>
</dbReference>
<dbReference type="InterPro" id="IPR045584">
    <property type="entry name" value="Pilin-like"/>
</dbReference>
<evidence type="ECO:0000256" key="10">
    <source>
        <dbReference type="SAM" id="Phobius"/>
    </source>
</evidence>